<feature type="compositionally biased region" description="Polar residues" evidence="1">
    <location>
        <begin position="23"/>
        <end position="32"/>
    </location>
</feature>
<accession>A0A165NW12</accession>
<evidence type="ECO:0000313" key="3">
    <source>
        <dbReference type="Proteomes" id="UP000076761"/>
    </source>
</evidence>
<name>A0A165NW12_9AGAM</name>
<dbReference type="Proteomes" id="UP000076761">
    <property type="component" value="Unassembled WGS sequence"/>
</dbReference>
<dbReference type="OrthoDB" id="5596707at2759"/>
<feature type="region of interest" description="Disordered" evidence="1">
    <location>
        <begin position="1"/>
        <end position="38"/>
    </location>
</feature>
<dbReference type="InParanoid" id="A0A165NW12"/>
<organism evidence="2 3">
    <name type="scientific">Neolentinus lepideus HHB14362 ss-1</name>
    <dbReference type="NCBI Taxonomy" id="1314782"/>
    <lineage>
        <taxon>Eukaryota</taxon>
        <taxon>Fungi</taxon>
        <taxon>Dikarya</taxon>
        <taxon>Basidiomycota</taxon>
        <taxon>Agaricomycotina</taxon>
        <taxon>Agaricomycetes</taxon>
        <taxon>Gloeophyllales</taxon>
        <taxon>Gloeophyllaceae</taxon>
        <taxon>Neolentinus</taxon>
    </lineage>
</organism>
<evidence type="ECO:0000313" key="2">
    <source>
        <dbReference type="EMBL" id="KZT20183.1"/>
    </source>
</evidence>
<feature type="region of interest" description="Disordered" evidence="1">
    <location>
        <begin position="57"/>
        <end position="86"/>
    </location>
</feature>
<reference evidence="2 3" key="1">
    <citation type="journal article" date="2016" name="Mol. Biol. Evol.">
        <title>Comparative Genomics of Early-Diverging Mushroom-Forming Fungi Provides Insights into the Origins of Lignocellulose Decay Capabilities.</title>
        <authorList>
            <person name="Nagy L.G."/>
            <person name="Riley R."/>
            <person name="Tritt A."/>
            <person name="Adam C."/>
            <person name="Daum C."/>
            <person name="Floudas D."/>
            <person name="Sun H."/>
            <person name="Yadav J.S."/>
            <person name="Pangilinan J."/>
            <person name="Larsson K.H."/>
            <person name="Matsuura K."/>
            <person name="Barry K."/>
            <person name="Labutti K."/>
            <person name="Kuo R."/>
            <person name="Ohm R.A."/>
            <person name="Bhattacharya S.S."/>
            <person name="Shirouzu T."/>
            <person name="Yoshinaga Y."/>
            <person name="Martin F.M."/>
            <person name="Grigoriev I.V."/>
            <person name="Hibbett D.S."/>
        </authorList>
    </citation>
    <scope>NUCLEOTIDE SEQUENCE [LARGE SCALE GENOMIC DNA]</scope>
    <source>
        <strain evidence="2 3">HHB14362 ss-1</strain>
    </source>
</reference>
<sequence>PTGLQNSENTAPATYSKLVVHRSSPSPATSTCRDPPPHLPNCAQVFVQPIQVSPKVIRPEPIPEAEAEKRKPTLENQAPSYKPEPPKDIFKCSLTPTCISLSPDELHTIMPAVPRIYRDIVTPMKVPELSRVQYSATIEETEDEESPMLALEAQVTSAETPSSVYAVPDPYDVLLLSPKDMPQPPDAVKESPSVTRPITTFLGLTRNVPFQLGHTTLDLRTHSIWGPAHDIRCRPFDIITESLVRNFGDKERYSTAHEPNSDIISTTPMFLRWKPKLRPYPDKHR</sequence>
<proteinExistence type="predicted"/>
<protein>
    <submittedName>
        <fullName evidence="2">Uncharacterized protein</fullName>
    </submittedName>
</protein>
<gene>
    <name evidence="2" type="ORF">NEOLEDRAFT_1182709</name>
</gene>
<feature type="compositionally biased region" description="Polar residues" evidence="1">
    <location>
        <begin position="1"/>
        <end position="13"/>
    </location>
</feature>
<dbReference type="STRING" id="1314782.A0A165NW12"/>
<dbReference type="EMBL" id="KV425624">
    <property type="protein sequence ID" value="KZT20183.1"/>
    <property type="molecule type" value="Genomic_DNA"/>
</dbReference>
<dbReference type="AlphaFoldDB" id="A0A165NW12"/>
<keyword evidence="3" id="KW-1185">Reference proteome</keyword>
<evidence type="ECO:0000256" key="1">
    <source>
        <dbReference type="SAM" id="MobiDB-lite"/>
    </source>
</evidence>
<feature type="non-terminal residue" evidence="2">
    <location>
        <position position="1"/>
    </location>
</feature>